<evidence type="ECO:0000313" key="1">
    <source>
        <dbReference type="EMBL" id="VEL35550.1"/>
    </source>
</evidence>
<keyword evidence="2" id="KW-1185">Reference proteome</keyword>
<dbReference type="Proteomes" id="UP000784294">
    <property type="component" value="Unassembled WGS sequence"/>
</dbReference>
<organism evidence="1 2">
    <name type="scientific">Protopolystoma xenopodis</name>
    <dbReference type="NCBI Taxonomy" id="117903"/>
    <lineage>
        <taxon>Eukaryota</taxon>
        <taxon>Metazoa</taxon>
        <taxon>Spiralia</taxon>
        <taxon>Lophotrochozoa</taxon>
        <taxon>Platyhelminthes</taxon>
        <taxon>Monogenea</taxon>
        <taxon>Polyopisthocotylea</taxon>
        <taxon>Polystomatidea</taxon>
        <taxon>Polystomatidae</taxon>
        <taxon>Protopolystoma</taxon>
    </lineage>
</organism>
<evidence type="ECO:0000313" key="2">
    <source>
        <dbReference type="Proteomes" id="UP000784294"/>
    </source>
</evidence>
<accession>A0A3S5C4V2</accession>
<sequence length="269" mass="29538">MDTCISNDVIADNYVVVDYNESVDGDDVAFDNEDSSAINDGVVQCDICREDQDHDHDDNAFAVFAIVNLVLAVGDDANLLDVGYLRVAEMPSCLPCAQLACLSLACCIVTESGVPTLASLRPTPLKLEMLISRDTLLFIPQFNFNLFVPFIWPRLHSVCHACTQAPITLSSLPLRPRPACLGTQMRADVSKSRVYYRLATSSLHPLSSPDRTLSLTHTHKRKPTSGCRADRLCPRLGGWPVTSRHSEANRALFNSSAGWRHNRPPATGD</sequence>
<protein>
    <submittedName>
        <fullName evidence="1">Uncharacterized protein</fullName>
    </submittedName>
</protein>
<dbReference type="AlphaFoldDB" id="A0A3S5C4V2"/>
<proteinExistence type="predicted"/>
<reference evidence="1" key="1">
    <citation type="submission" date="2018-11" db="EMBL/GenBank/DDBJ databases">
        <authorList>
            <consortium name="Pathogen Informatics"/>
        </authorList>
    </citation>
    <scope>NUCLEOTIDE SEQUENCE</scope>
</reference>
<comment type="caution">
    <text evidence="1">The sequence shown here is derived from an EMBL/GenBank/DDBJ whole genome shotgun (WGS) entry which is preliminary data.</text>
</comment>
<gene>
    <name evidence="1" type="ORF">PXEA_LOCUS28990</name>
</gene>
<dbReference type="EMBL" id="CAAALY010250087">
    <property type="protein sequence ID" value="VEL35550.1"/>
    <property type="molecule type" value="Genomic_DNA"/>
</dbReference>
<name>A0A3S5C4V2_9PLAT</name>